<sequence>MSELTTKFQSLTIAKEAVNLSKEQLALTAQWDSLLKSGQIEQNLDKINLSLRDSSFLASTLQPTVTDVSMFEAVFPIAKQLVTSTKDIKNVYSKYRHIFRWVDFLQQLLAVPSKDQLVLNYDLDLPREVIEKKKKKTDDNKKSDAENTAASSSSVPAESGKKSGKQPRGKPDEETLKRLREEAKAKKAAKKAANAAKQAAEKKEVEPPKPSVIDFRVGFIQKAIKHPDADSLYVSTIDVGDVEGPRTVCSGLVKHFPLEAMQERYVVVVCNLKPVNMRGIKSTAMVLCGSNDSKVEFVEPPAGSKAGDKVFFEGYGDDEPLKQLNPKKKIWEALQPHFTTNQDLEVIFKDDENKDKPVLKLTNAKGESFKVATIVDAQVR</sequence>
<dbReference type="PANTHER" id="PTHR11586:SF33">
    <property type="entry name" value="AMINOACYL TRNA SYNTHASE COMPLEX-INTERACTING MULTIFUNCTIONAL PROTEIN 1"/>
    <property type="match status" value="1"/>
</dbReference>
<dbReference type="CDD" id="cd10304">
    <property type="entry name" value="GST_C_Arc1p_N_like"/>
    <property type="match status" value="1"/>
</dbReference>
<dbReference type="CDD" id="cd02799">
    <property type="entry name" value="tRNA_bind_EMAP-II_like"/>
    <property type="match status" value="1"/>
</dbReference>
<organism evidence="6 7">
    <name type="scientific">Arxiozyma heterogenica</name>
    <dbReference type="NCBI Taxonomy" id="278026"/>
    <lineage>
        <taxon>Eukaryota</taxon>
        <taxon>Fungi</taxon>
        <taxon>Dikarya</taxon>
        <taxon>Ascomycota</taxon>
        <taxon>Saccharomycotina</taxon>
        <taxon>Saccharomycetes</taxon>
        <taxon>Saccharomycetales</taxon>
        <taxon>Saccharomycetaceae</taxon>
        <taxon>Arxiozyma</taxon>
    </lineage>
</organism>
<evidence type="ECO:0000256" key="3">
    <source>
        <dbReference type="PROSITE-ProRule" id="PRU00209"/>
    </source>
</evidence>
<evidence type="ECO:0000256" key="2">
    <source>
        <dbReference type="ARBA" id="ARBA00022884"/>
    </source>
</evidence>
<evidence type="ECO:0000259" key="5">
    <source>
        <dbReference type="PROSITE" id="PS50886"/>
    </source>
</evidence>
<evidence type="ECO:0000256" key="4">
    <source>
        <dbReference type="SAM" id="MobiDB-lite"/>
    </source>
</evidence>
<dbReference type="AlphaFoldDB" id="A0AAN7WL90"/>
<dbReference type="EMBL" id="JAWIZZ010000071">
    <property type="protein sequence ID" value="KAK5773707.1"/>
    <property type="molecule type" value="Genomic_DNA"/>
</dbReference>
<dbReference type="InterPro" id="IPR051270">
    <property type="entry name" value="Tyrosine-tRNA_ligase_regulator"/>
</dbReference>
<feature type="compositionally biased region" description="Basic and acidic residues" evidence="4">
    <location>
        <begin position="133"/>
        <end position="145"/>
    </location>
</feature>
<dbReference type="Pfam" id="PF01588">
    <property type="entry name" value="tRNA_bind"/>
    <property type="match status" value="1"/>
</dbReference>
<dbReference type="Proteomes" id="UP001306508">
    <property type="component" value="Unassembled WGS sequence"/>
</dbReference>
<dbReference type="GO" id="GO:0017102">
    <property type="term" value="C:methionyl glutamyl tRNA synthetase complex"/>
    <property type="evidence" value="ECO:0007669"/>
    <property type="project" value="TreeGrafter"/>
</dbReference>
<reference evidence="7" key="1">
    <citation type="submission" date="2023-07" db="EMBL/GenBank/DDBJ databases">
        <title>A draft genome of Kazachstania heterogenica Y-27499.</title>
        <authorList>
            <person name="Donic C."/>
            <person name="Kralova J.S."/>
            <person name="Fidel L."/>
            <person name="Ben-Dor S."/>
            <person name="Jung S."/>
        </authorList>
    </citation>
    <scope>NUCLEOTIDE SEQUENCE [LARGE SCALE GENOMIC DNA]</scope>
    <source>
        <strain evidence="7">Y27499</strain>
    </source>
</reference>
<evidence type="ECO:0000313" key="6">
    <source>
        <dbReference type="EMBL" id="KAK5773707.1"/>
    </source>
</evidence>
<feature type="compositionally biased region" description="Basic and acidic residues" evidence="4">
    <location>
        <begin position="169"/>
        <end position="185"/>
    </location>
</feature>
<evidence type="ECO:0000313" key="7">
    <source>
        <dbReference type="Proteomes" id="UP001306508"/>
    </source>
</evidence>
<feature type="region of interest" description="Disordered" evidence="4">
    <location>
        <begin position="133"/>
        <end position="207"/>
    </location>
</feature>
<dbReference type="InterPro" id="IPR002547">
    <property type="entry name" value="tRNA-bd_dom"/>
</dbReference>
<evidence type="ECO:0000256" key="1">
    <source>
        <dbReference type="ARBA" id="ARBA00022555"/>
    </source>
</evidence>
<dbReference type="PANTHER" id="PTHR11586">
    <property type="entry name" value="TRNA-AMINOACYLATION COFACTOR ARC1 FAMILY MEMBER"/>
    <property type="match status" value="1"/>
</dbReference>
<comment type="caution">
    <text evidence="6">The sequence shown here is derived from an EMBL/GenBank/DDBJ whole genome shotgun (WGS) entry which is preliminary data.</text>
</comment>
<dbReference type="FunFam" id="2.40.50.140:FF:000199">
    <property type="entry name" value="tRNA-aminoacylation cofactor ARC1"/>
    <property type="match status" value="1"/>
</dbReference>
<gene>
    <name evidence="6" type="ORF">RI543_005017</name>
</gene>
<dbReference type="PROSITE" id="PS50886">
    <property type="entry name" value="TRBD"/>
    <property type="match status" value="1"/>
</dbReference>
<feature type="compositionally biased region" description="Polar residues" evidence="4">
    <location>
        <begin position="146"/>
        <end position="156"/>
    </location>
</feature>
<dbReference type="SUPFAM" id="SSF50249">
    <property type="entry name" value="Nucleic acid-binding proteins"/>
    <property type="match status" value="1"/>
</dbReference>
<dbReference type="Gene3D" id="1.20.1050.10">
    <property type="match status" value="1"/>
</dbReference>
<dbReference type="Gene3D" id="2.40.50.140">
    <property type="entry name" value="Nucleic acid-binding proteins"/>
    <property type="match status" value="1"/>
</dbReference>
<accession>A0AAN7WL90</accession>
<dbReference type="InterPro" id="IPR012340">
    <property type="entry name" value="NA-bd_OB-fold"/>
</dbReference>
<proteinExistence type="predicted"/>
<dbReference type="InterPro" id="IPR036282">
    <property type="entry name" value="Glutathione-S-Trfase_C_sf"/>
</dbReference>
<dbReference type="SUPFAM" id="SSF47616">
    <property type="entry name" value="GST C-terminal domain-like"/>
    <property type="match status" value="1"/>
</dbReference>
<dbReference type="Pfam" id="PF21972">
    <property type="entry name" value="Arc1p_N_like"/>
    <property type="match status" value="1"/>
</dbReference>
<protein>
    <recommendedName>
        <fullName evidence="5">tRNA-binding domain-containing protein</fullName>
    </recommendedName>
</protein>
<name>A0AAN7WL90_9SACH</name>
<keyword evidence="2 3" id="KW-0694">RNA-binding</keyword>
<feature type="domain" description="TRNA-binding" evidence="5">
    <location>
        <begin position="209"/>
        <end position="311"/>
    </location>
</feature>
<dbReference type="InterPro" id="IPR053836">
    <property type="entry name" value="Arc1-like_N"/>
</dbReference>
<keyword evidence="7" id="KW-1185">Reference proteome</keyword>
<keyword evidence="1 3" id="KW-0820">tRNA-binding</keyword>
<dbReference type="GO" id="GO:0000049">
    <property type="term" value="F:tRNA binding"/>
    <property type="evidence" value="ECO:0007669"/>
    <property type="project" value="UniProtKB-UniRule"/>
</dbReference>